<feature type="compositionally biased region" description="Low complexity" evidence="1">
    <location>
        <begin position="1217"/>
        <end position="1243"/>
    </location>
</feature>
<feature type="region of interest" description="Disordered" evidence="1">
    <location>
        <begin position="836"/>
        <end position="876"/>
    </location>
</feature>
<feature type="region of interest" description="Disordered" evidence="1">
    <location>
        <begin position="1566"/>
        <end position="1614"/>
    </location>
</feature>
<feature type="compositionally biased region" description="Polar residues" evidence="1">
    <location>
        <begin position="435"/>
        <end position="444"/>
    </location>
</feature>
<feature type="compositionally biased region" description="Polar residues" evidence="1">
    <location>
        <begin position="15"/>
        <end position="31"/>
    </location>
</feature>
<feature type="compositionally biased region" description="Polar residues" evidence="1">
    <location>
        <begin position="979"/>
        <end position="990"/>
    </location>
</feature>
<feature type="compositionally biased region" description="Basic and acidic residues" evidence="1">
    <location>
        <begin position="372"/>
        <end position="383"/>
    </location>
</feature>
<feature type="compositionally biased region" description="Low complexity" evidence="1">
    <location>
        <begin position="1196"/>
        <end position="1208"/>
    </location>
</feature>
<feature type="compositionally biased region" description="Low complexity" evidence="1">
    <location>
        <begin position="591"/>
        <end position="600"/>
    </location>
</feature>
<feature type="region of interest" description="Disordered" evidence="1">
    <location>
        <begin position="1429"/>
        <end position="1459"/>
    </location>
</feature>
<dbReference type="OrthoDB" id="3259825at2759"/>
<feature type="compositionally biased region" description="Polar residues" evidence="1">
    <location>
        <begin position="1263"/>
        <end position="1283"/>
    </location>
</feature>
<feature type="compositionally biased region" description="Polar residues" evidence="1">
    <location>
        <begin position="576"/>
        <end position="590"/>
    </location>
</feature>
<feature type="region of interest" description="Disordered" evidence="1">
    <location>
        <begin position="1087"/>
        <end position="1284"/>
    </location>
</feature>
<feature type="compositionally biased region" description="Low complexity" evidence="1">
    <location>
        <begin position="924"/>
        <end position="966"/>
    </location>
</feature>
<feature type="compositionally biased region" description="Polar residues" evidence="1">
    <location>
        <begin position="234"/>
        <end position="251"/>
    </location>
</feature>
<sequence length="1681" mass="179410">MNRFRKKSDAHRGQFSANSPTFNGEPSQSKTDALPELSLTNDFRTSLILPDLSRRFSVLRSSTSDPLAFDHHLRSRFADQRAQGVENHITEEEEDMLLDALGRIRIRHNTTSTPERSQENVSVTAVEGNIGGGASGENGVRNSIQSGTSSITSTTSSPGRSAKRYSNNLFGSGRLRDYSYLKSVSSSKSSASSTRTVSVAPTEASVRNMSTSSLRPVTPEGTVTPSGSVTSSPNAYPTASENGSLRSTSLSPPVEGPLESISEVELGLEQRLGSSNLKRASLALEQAIKEIEDEVEEEILLPRTTPIPRGSLDQPTAEVRNSHVSNHSSVFEGGMAISIDKTIHDEFHERRASPTPSRAVPGYVPGMPRPMTPRDFEFDEQIRSHSTTPRAQSPYSIDPMANSNPATTIPSTTKLRRDSTSSITKPMPAAPLFLQRSTNGRFTPTASSTASSGEESHQRSASVDHTVEFDSPLNSSLLSRRRPASPLASPPYQPMAVGSRPNSRPSTPSNVIWTPNSNGNGHGHRHGHSRSGSGSGSWTADGSIGSDYSPSTNKPSRTLRSNAVSDSPTYEGLPTSPLSFGSAGNSAKENSSSPSTSPSSGGRHQPYSPDTEYGSPTITSSNPLPRAITPTQFAQRSPISPAFSNFDLTTRNGTKRTSRQNPPPQSSPFNISAFPGLGLSARANSSRDSVDSVGSSFHSWDEPDRVFNVFSDPKDQQLAWHEFGDQDKASTTTNGDDSDDWDAEEVLKRYGGLKQTDIVAIQEKLVTAAFVKIATTDPRDRAPSALRRRRPSTSQSNYTRVASPPPQVQPPASPTYPPADDQFSKASALLNSVVESIKDQPPSPDAASSTAPTFLDTNTISQSHSTSSDDISPSTRRNRALARVLFGEEDATDEDLLESGKDDTIKFIPEPPLVLQTPTISTTPIIPQATSSTSTGSGSTPLTATPATTLPSSLSSISPSSSQPQPVADDTPAEPLYSFQGNPSTIKVPPTQDQAELTREVQKKAEAAMLALNKNSSKVELSQGLNYSPSIRKRLETKNIGSPTLVSTTNNLDTLPMTSVNNSSGNTGLGARFKRLRGSLRVKNSVPVEEHPVQLQRELKSPQASQVTHYDSVKLHPIGNVPSAPPSASPDSGRFKVPIQSPPSSAGPGLKGFMARFRNKQRMSTEPTATAEVSIPPPPPPVSTVPAPPPAPIVPLAPLSPRSPEATTPKPPPSPRQRPMYSRFPPANPSSSQSVNSQSMESPTTPLPSAQSDLTTPLAPGFPSTTEPNEASRNTTPSASALQQLFRAAEDLGLDQNALNDLLARSGSTTSRNPPRRSNTVTASSSGSKPGATSNEAPQMGYVSSSGSDQTTTAADYASGSNQPQTKPDFRPVTPDEAGLSRKTSTRKTDHLRKPKEGQLENPTSAVVRRTIIYANDTADFAAVMQKKNAARRKRASTTSVSSRSVQDRAPTPPPPKAPAVKRFSADGLPPMPQLPHFLGQPNHLNVPGPNGNEKSYSTHESLYDMYAGESRAVSVAVGDESQMPSDVAPALEVIELANGETVWNVVNGLRDTDEASVYSRTSFTSDFSNREDVSPGQAKGHNRSESKGSVASSFISSSKKKGGQQGKLRPETKVFYSTSEQIGRLIESLSQGAEAGSFNFLPSPPSNRPGHSASSSLSTNDINWTVEERLERMLGAMGAS</sequence>
<name>A0A9P6EP98_9AGAR</name>
<accession>A0A9P6EP98</accession>
<feature type="compositionally biased region" description="Low complexity" evidence="1">
    <location>
        <begin position="845"/>
        <end position="875"/>
    </location>
</feature>
<feature type="region of interest" description="Disordered" evidence="1">
    <location>
        <begin position="780"/>
        <end position="822"/>
    </location>
</feature>
<protein>
    <submittedName>
        <fullName evidence="2">Uncharacterized protein</fullName>
    </submittedName>
</protein>
<organism evidence="2 3">
    <name type="scientific">Crepidotus variabilis</name>
    <dbReference type="NCBI Taxonomy" id="179855"/>
    <lineage>
        <taxon>Eukaryota</taxon>
        <taxon>Fungi</taxon>
        <taxon>Dikarya</taxon>
        <taxon>Basidiomycota</taxon>
        <taxon>Agaricomycotina</taxon>
        <taxon>Agaricomycetes</taxon>
        <taxon>Agaricomycetidae</taxon>
        <taxon>Agaricales</taxon>
        <taxon>Agaricineae</taxon>
        <taxon>Crepidotaceae</taxon>
        <taxon>Crepidotus</taxon>
    </lineage>
</organism>
<reference evidence="2" key="1">
    <citation type="submission" date="2020-11" db="EMBL/GenBank/DDBJ databases">
        <authorList>
            <consortium name="DOE Joint Genome Institute"/>
            <person name="Ahrendt S."/>
            <person name="Riley R."/>
            <person name="Andreopoulos W."/>
            <person name="Labutti K."/>
            <person name="Pangilinan J."/>
            <person name="Ruiz-Duenas F.J."/>
            <person name="Barrasa J.M."/>
            <person name="Sanchez-Garcia M."/>
            <person name="Camarero S."/>
            <person name="Miyauchi S."/>
            <person name="Serrano A."/>
            <person name="Linde D."/>
            <person name="Babiker R."/>
            <person name="Drula E."/>
            <person name="Ayuso-Fernandez I."/>
            <person name="Pacheco R."/>
            <person name="Padilla G."/>
            <person name="Ferreira P."/>
            <person name="Barriuso J."/>
            <person name="Kellner H."/>
            <person name="Castanera R."/>
            <person name="Alfaro M."/>
            <person name="Ramirez L."/>
            <person name="Pisabarro A.G."/>
            <person name="Kuo A."/>
            <person name="Tritt A."/>
            <person name="Lipzen A."/>
            <person name="He G."/>
            <person name="Yan M."/>
            <person name="Ng V."/>
            <person name="Cullen D."/>
            <person name="Martin F."/>
            <person name="Rosso M.-N."/>
            <person name="Henrissat B."/>
            <person name="Hibbett D."/>
            <person name="Martinez A.T."/>
            <person name="Grigoriev I.V."/>
        </authorList>
    </citation>
    <scope>NUCLEOTIDE SEQUENCE</scope>
    <source>
        <strain evidence="2">CBS 506.95</strain>
    </source>
</reference>
<feature type="compositionally biased region" description="Polar residues" evidence="1">
    <location>
        <begin position="1306"/>
        <end position="1366"/>
    </location>
</feature>
<feature type="compositionally biased region" description="Polar residues" evidence="1">
    <location>
        <begin position="614"/>
        <end position="652"/>
    </location>
</feature>
<feature type="compositionally biased region" description="Polar residues" evidence="1">
    <location>
        <begin position="546"/>
        <end position="568"/>
    </location>
</feature>
<dbReference type="Proteomes" id="UP000807306">
    <property type="component" value="Unassembled WGS sequence"/>
</dbReference>
<evidence type="ECO:0000313" key="2">
    <source>
        <dbReference type="EMBL" id="KAF9533438.1"/>
    </source>
</evidence>
<dbReference type="EMBL" id="MU157828">
    <property type="protein sequence ID" value="KAF9533438.1"/>
    <property type="molecule type" value="Genomic_DNA"/>
</dbReference>
<feature type="region of interest" description="Disordered" evidence="1">
    <location>
        <begin position="1303"/>
        <end position="1404"/>
    </location>
</feature>
<keyword evidence="3" id="KW-1185">Reference proteome</keyword>
<feature type="compositionally biased region" description="Low complexity" evidence="1">
    <location>
        <begin position="1588"/>
        <end position="1598"/>
    </location>
</feature>
<feature type="compositionally biased region" description="Polar residues" evidence="1">
    <location>
        <begin position="384"/>
        <end position="413"/>
    </location>
</feature>
<feature type="compositionally biased region" description="Basic and acidic residues" evidence="1">
    <location>
        <begin position="1088"/>
        <end position="1100"/>
    </location>
</feature>
<feature type="compositionally biased region" description="Pro residues" evidence="1">
    <location>
        <begin position="803"/>
        <end position="817"/>
    </location>
</feature>
<feature type="compositionally biased region" description="Low complexity" evidence="1">
    <location>
        <begin position="137"/>
        <end position="157"/>
    </location>
</feature>
<feature type="region of interest" description="Disordered" evidence="1">
    <location>
        <begin position="1"/>
        <end position="32"/>
    </location>
</feature>
<feature type="compositionally biased region" description="Low complexity" evidence="1">
    <location>
        <begin position="184"/>
        <end position="200"/>
    </location>
</feature>
<feature type="region of interest" description="Disordered" evidence="1">
    <location>
        <begin position="184"/>
        <end position="256"/>
    </location>
</feature>
<feature type="region of interest" description="Disordered" evidence="1">
    <location>
        <begin position="348"/>
        <end position="674"/>
    </location>
</feature>
<feature type="compositionally biased region" description="Basic residues" evidence="1">
    <location>
        <begin position="1384"/>
        <end position="1394"/>
    </location>
</feature>
<gene>
    <name evidence="2" type="ORF">CPB83DRAFT_474243</name>
</gene>
<feature type="region of interest" description="Disordered" evidence="1">
    <location>
        <begin position="924"/>
        <end position="990"/>
    </location>
</feature>
<feature type="compositionally biased region" description="Pro residues" evidence="1">
    <location>
        <begin position="1175"/>
        <end position="1195"/>
    </location>
</feature>
<feature type="compositionally biased region" description="Low complexity" evidence="1">
    <location>
        <begin position="221"/>
        <end position="233"/>
    </location>
</feature>
<comment type="caution">
    <text evidence="2">The sequence shown here is derived from an EMBL/GenBank/DDBJ whole genome shotgun (WGS) entry which is preliminary data.</text>
</comment>
<feature type="region of interest" description="Disordered" evidence="1">
    <location>
        <begin position="127"/>
        <end position="168"/>
    </location>
</feature>
<proteinExistence type="predicted"/>
<evidence type="ECO:0000256" key="1">
    <source>
        <dbReference type="SAM" id="MobiDB-lite"/>
    </source>
</evidence>
<evidence type="ECO:0000313" key="3">
    <source>
        <dbReference type="Proteomes" id="UP000807306"/>
    </source>
</evidence>
<feature type="region of interest" description="Disordered" evidence="1">
    <location>
        <begin position="1637"/>
        <end position="1663"/>
    </location>
</feature>
<feature type="compositionally biased region" description="Low complexity" evidence="1">
    <location>
        <begin position="499"/>
        <end position="510"/>
    </location>
</feature>
<feature type="compositionally biased region" description="Polar residues" evidence="1">
    <location>
        <begin position="205"/>
        <end position="215"/>
    </location>
</feature>
<feature type="compositionally biased region" description="Polar residues" evidence="1">
    <location>
        <begin position="1653"/>
        <end position="1663"/>
    </location>
</feature>